<accession>M4B4C2</accession>
<dbReference type="EnsemblProtists" id="HpaT801121">
    <property type="protein sequence ID" value="HpaP801121"/>
    <property type="gene ID" value="HpaG801121"/>
</dbReference>
<evidence type="ECO:0000313" key="3">
    <source>
        <dbReference type="Proteomes" id="UP000011713"/>
    </source>
</evidence>
<feature type="signal peptide" evidence="1">
    <location>
        <begin position="1"/>
        <end position="24"/>
    </location>
</feature>
<dbReference type="EMBL" id="JH598253">
    <property type="status" value="NOT_ANNOTATED_CDS"/>
    <property type="molecule type" value="Genomic_DNA"/>
</dbReference>
<reference evidence="3" key="1">
    <citation type="journal article" date="2010" name="Science">
        <title>Signatures of adaptation to obligate biotrophy in the Hyaloperonospora arabidopsidis genome.</title>
        <authorList>
            <person name="Baxter L."/>
            <person name="Tripathy S."/>
            <person name="Ishaque N."/>
            <person name="Boot N."/>
            <person name="Cabral A."/>
            <person name="Kemen E."/>
            <person name="Thines M."/>
            <person name="Ah-Fong A."/>
            <person name="Anderson R."/>
            <person name="Badejoko W."/>
            <person name="Bittner-Eddy P."/>
            <person name="Boore J.L."/>
            <person name="Chibucos M.C."/>
            <person name="Coates M."/>
            <person name="Dehal P."/>
            <person name="Delehaunty K."/>
            <person name="Dong S."/>
            <person name="Downton P."/>
            <person name="Dumas B."/>
            <person name="Fabro G."/>
            <person name="Fronick C."/>
            <person name="Fuerstenberg S.I."/>
            <person name="Fulton L."/>
            <person name="Gaulin E."/>
            <person name="Govers F."/>
            <person name="Hughes L."/>
            <person name="Humphray S."/>
            <person name="Jiang R.H."/>
            <person name="Judelson H."/>
            <person name="Kamoun S."/>
            <person name="Kyung K."/>
            <person name="Meijer H."/>
            <person name="Minx P."/>
            <person name="Morris P."/>
            <person name="Nelson J."/>
            <person name="Phuntumart V."/>
            <person name="Qutob D."/>
            <person name="Rehmany A."/>
            <person name="Rougon-Cardoso A."/>
            <person name="Ryden P."/>
            <person name="Torto-Alalibo T."/>
            <person name="Studholme D."/>
            <person name="Wang Y."/>
            <person name="Win J."/>
            <person name="Wood J."/>
            <person name="Clifton S.W."/>
            <person name="Rogers J."/>
            <person name="Van den Ackerveken G."/>
            <person name="Jones J.D."/>
            <person name="McDowell J.M."/>
            <person name="Beynon J."/>
            <person name="Tyler B.M."/>
        </authorList>
    </citation>
    <scope>NUCLEOTIDE SEQUENCE [LARGE SCALE GENOMIC DNA]</scope>
    <source>
        <strain evidence="3">Emoy2</strain>
    </source>
</reference>
<organism evidence="2 3">
    <name type="scientific">Hyaloperonospora arabidopsidis (strain Emoy2)</name>
    <name type="common">Downy mildew agent</name>
    <name type="synonym">Peronospora arabidopsidis</name>
    <dbReference type="NCBI Taxonomy" id="559515"/>
    <lineage>
        <taxon>Eukaryota</taxon>
        <taxon>Sar</taxon>
        <taxon>Stramenopiles</taxon>
        <taxon>Oomycota</taxon>
        <taxon>Peronosporomycetes</taxon>
        <taxon>Peronosporales</taxon>
        <taxon>Peronosporaceae</taxon>
        <taxon>Hyaloperonospora</taxon>
    </lineage>
</organism>
<protein>
    <recommendedName>
        <fullName evidence="4">RxLR effector candidate protein</fullName>
    </recommendedName>
</protein>
<name>M4B4C2_HYAAE</name>
<sequence>MSLSMLGYLMLGVSVCVIAGVCRSVQVRARPFGSSCQPRSGLGKNDEQYVARFGLLDRRREYTKFIHVTRSRARIRRSLYRLLCSQLNGEEGHWQAATVFVSRAPNPLAHG</sequence>
<feature type="chain" id="PRO_5004048468" description="RxLR effector candidate protein" evidence="1">
    <location>
        <begin position="25"/>
        <end position="111"/>
    </location>
</feature>
<evidence type="ECO:0008006" key="4">
    <source>
        <dbReference type="Google" id="ProtNLM"/>
    </source>
</evidence>
<dbReference type="VEuPathDB" id="FungiDB:HpaG801121"/>
<evidence type="ECO:0000313" key="2">
    <source>
        <dbReference type="EnsemblProtists" id="HpaP801121"/>
    </source>
</evidence>
<dbReference type="AlphaFoldDB" id="M4B4C2"/>
<keyword evidence="1" id="KW-0732">Signal</keyword>
<evidence type="ECO:0000256" key="1">
    <source>
        <dbReference type="SAM" id="SignalP"/>
    </source>
</evidence>
<dbReference type="HOGENOM" id="CLU_2163274_0_0_1"/>
<keyword evidence="3" id="KW-1185">Reference proteome</keyword>
<reference evidence="2" key="2">
    <citation type="submission" date="2015-06" db="UniProtKB">
        <authorList>
            <consortium name="EnsemblProtists"/>
        </authorList>
    </citation>
    <scope>IDENTIFICATION</scope>
    <source>
        <strain evidence="2">Emoy2</strain>
    </source>
</reference>
<dbReference type="Proteomes" id="UP000011713">
    <property type="component" value="Unassembled WGS sequence"/>
</dbReference>
<proteinExistence type="predicted"/>
<dbReference type="InParanoid" id="M4B4C2"/>